<dbReference type="Proteomes" id="UP001642409">
    <property type="component" value="Unassembled WGS sequence"/>
</dbReference>
<dbReference type="InterPro" id="IPR008978">
    <property type="entry name" value="HSP20-like_chaperone"/>
</dbReference>
<evidence type="ECO:0000256" key="1">
    <source>
        <dbReference type="ARBA" id="ARBA00023016"/>
    </source>
</evidence>
<evidence type="ECO:0000259" key="4">
    <source>
        <dbReference type="PROSITE" id="PS01031"/>
    </source>
</evidence>
<dbReference type="InterPro" id="IPR031107">
    <property type="entry name" value="Small_HSP"/>
</dbReference>
<dbReference type="AlphaFoldDB" id="A0AA86UUD9"/>
<accession>A0AA86UUD9</accession>
<organism evidence="5">
    <name type="scientific">Hexamita inflata</name>
    <dbReference type="NCBI Taxonomy" id="28002"/>
    <lineage>
        <taxon>Eukaryota</taxon>
        <taxon>Metamonada</taxon>
        <taxon>Diplomonadida</taxon>
        <taxon>Hexamitidae</taxon>
        <taxon>Hexamitinae</taxon>
        <taxon>Hexamita</taxon>
    </lineage>
</organism>
<sequence>MRAEASRALPLQINSSNQFDFRHLLFLQMLLMPMFRDEFYDSFLDKLPAPCAQSRTDVMETADAFVIKVDLPGFDKDQFDIEVGPDHVVRLSGKQSEEKETEGAKYHMRERRQVEFSRSFRLPQNIKQQEVSAGYENGVLTVTVPKAEKAAEKLKVQVK</sequence>
<reference evidence="5" key="1">
    <citation type="submission" date="2023-06" db="EMBL/GenBank/DDBJ databases">
        <authorList>
            <person name="Kurt Z."/>
        </authorList>
    </citation>
    <scope>NUCLEOTIDE SEQUENCE</scope>
</reference>
<protein>
    <submittedName>
        <fullName evidence="5">Heat shock protein</fullName>
    </submittedName>
    <submittedName>
        <fullName evidence="6">Heat_shock protein</fullName>
    </submittedName>
</protein>
<evidence type="ECO:0000313" key="6">
    <source>
        <dbReference type="EMBL" id="CAL5991582.1"/>
    </source>
</evidence>
<name>A0AA86UUD9_9EUKA</name>
<keyword evidence="7" id="KW-1185">Reference proteome</keyword>
<evidence type="ECO:0000313" key="7">
    <source>
        <dbReference type="Proteomes" id="UP001642409"/>
    </source>
</evidence>
<evidence type="ECO:0000313" key="5">
    <source>
        <dbReference type="EMBL" id="CAI9965232.1"/>
    </source>
</evidence>
<comment type="caution">
    <text evidence="5">The sequence shown here is derived from an EMBL/GenBank/DDBJ whole genome shotgun (WGS) entry which is preliminary data.</text>
</comment>
<comment type="similarity">
    <text evidence="2 3">Belongs to the small heat shock protein (HSP20) family.</text>
</comment>
<dbReference type="Gene3D" id="2.60.40.790">
    <property type="match status" value="1"/>
</dbReference>
<dbReference type="PANTHER" id="PTHR11527">
    <property type="entry name" value="HEAT-SHOCK PROTEIN 20 FAMILY MEMBER"/>
    <property type="match status" value="1"/>
</dbReference>
<feature type="domain" description="SHSP" evidence="4">
    <location>
        <begin position="47"/>
        <end position="159"/>
    </location>
</feature>
<dbReference type="EMBL" id="CAXDID020000027">
    <property type="protein sequence ID" value="CAL5991582.1"/>
    <property type="molecule type" value="Genomic_DNA"/>
</dbReference>
<reference evidence="6 7" key="2">
    <citation type="submission" date="2024-07" db="EMBL/GenBank/DDBJ databases">
        <authorList>
            <person name="Akdeniz Z."/>
        </authorList>
    </citation>
    <scope>NUCLEOTIDE SEQUENCE [LARGE SCALE GENOMIC DNA]</scope>
</reference>
<keyword evidence="1 5" id="KW-0346">Stress response</keyword>
<dbReference type="SUPFAM" id="SSF49764">
    <property type="entry name" value="HSP20-like chaperones"/>
    <property type="match status" value="1"/>
</dbReference>
<dbReference type="InterPro" id="IPR002068">
    <property type="entry name" value="A-crystallin/Hsp20_dom"/>
</dbReference>
<gene>
    <name evidence="6" type="ORF">HINF_LOCUS12169</name>
    <name evidence="5" type="ORF">HINF_LOCUS52877</name>
</gene>
<dbReference type="EMBL" id="CATOUU010000985">
    <property type="protein sequence ID" value="CAI9965232.1"/>
    <property type="molecule type" value="Genomic_DNA"/>
</dbReference>
<dbReference type="CDD" id="cd06464">
    <property type="entry name" value="ACD_sHsps-like"/>
    <property type="match status" value="1"/>
</dbReference>
<proteinExistence type="inferred from homology"/>
<evidence type="ECO:0000256" key="2">
    <source>
        <dbReference type="PROSITE-ProRule" id="PRU00285"/>
    </source>
</evidence>
<evidence type="ECO:0000256" key="3">
    <source>
        <dbReference type="RuleBase" id="RU003616"/>
    </source>
</evidence>
<dbReference type="PROSITE" id="PS01031">
    <property type="entry name" value="SHSP"/>
    <property type="match status" value="1"/>
</dbReference>
<dbReference type="Pfam" id="PF00011">
    <property type="entry name" value="HSP20"/>
    <property type="match status" value="1"/>
</dbReference>